<dbReference type="PANTHER" id="PTHR42756:SF1">
    <property type="entry name" value="TRANSCRIPTIONAL REPRESSOR OF EMRAB OPERON"/>
    <property type="match status" value="1"/>
</dbReference>
<evidence type="ECO:0000313" key="6">
    <source>
        <dbReference type="Proteomes" id="UP000238563"/>
    </source>
</evidence>
<evidence type="ECO:0000256" key="3">
    <source>
        <dbReference type="ARBA" id="ARBA00023163"/>
    </source>
</evidence>
<dbReference type="InterPro" id="IPR000835">
    <property type="entry name" value="HTH_MarR-typ"/>
</dbReference>
<name>A0A2S9JZJ9_9HYPH</name>
<dbReference type="OrthoDB" id="7875071at2"/>
<evidence type="ECO:0000256" key="2">
    <source>
        <dbReference type="ARBA" id="ARBA00023125"/>
    </source>
</evidence>
<sequence length="181" mass="19498">MQHTYIWENMSPQLVNMLGALSLALADAQIEAVQKASGIGTAGCATLVALGHYPNLTIREIATIAGLSHSVIVRTVEALVGAGLITKAPGKDKREVTSHLTPEGKRLRDDLIHARESVLKKALITLSPQNQDVLHGLVSQMLENMTTSRDQSDHLCRLCDEDACGPDCPVEMRVRGMHGDG</sequence>
<comment type="caution">
    <text evidence="5">The sequence shown here is derived from an EMBL/GenBank/DDBJ whole genome shotgun (WGS) entry which is preliminary data.</text>
</comment>
<evidence type="ECO:0000256" key="1">
    <source>
        <dbReference type="ARBA" id="ARBA00023015"/>
    </source>
</evidence>
<dbReference type="Proteomes" id="UP000238563">
    <property type="component" value="Unassembled WGS sequence"/>
</dbReference>
<dbReference type="PROSITE" id="PS50995">
    <property type="entry name" value="HTH_MARR_2"/>
    <property type="match status" value="1"/>
</dbReference>
<dbReference type="GO" id="GO:0003677">
    <property type="term" value="F:DNA binding"/>
    <property type="evidence" value="ECO:0007669"/>
    <property type="project" value="UniProtKB-KW"/>
</dbReference>
<keyword evidence="1" id="KW-0805">Transcription regulation</keyword>
<dbReference type="GO" id="GO:0003700">
    <property type="term" value="F:DNA-binding transcription factor activity"/>
    <property type="evidence" value="ECO:0007669"/>
    <property type="project" value="InterPro"/>
</dbReference>
<dbReference type="PANTHER" id="PTHR42756">
    <property type="entry name" value="TRANSCRIPTIONAL REGULATOR, MARR"/>
    <property type="match status" value="1"/>
</dbReference>
<gene>
    <name evidence="5" type="ORF">C5750_06570</name>
</gene>
<keyword evidence="2" id="KW-0238">DNA-binding</keyword>
<keyword evidence="6" id="KW-1185">Reference proteome</keyword>
<evidence type="ECO:0000259" key="4">
    <source>
        <dbReference type="PROSITE" id="PS50995"/>
    </source>
</evidence>
<accession>A0A2S9JZJ9</accession>
<dbReference type="InterPro" id="IPR036388">
    <property type="entry name" value="WH-like_DNA-bd_sf"/>
</dbReference>
<keyword evidence="3" id="KW-0804">Transcription</keyword>
<dbReference type="AlphaFoldDB" id="A0A2S9JZJ9"/>
<proteinExistence type="predicted"/>
<dbReference type="EMBL" id="PVBT01000001">
    <property type="protein sequence ID" value="PRD58739.1"/>
    <property type="molecule type" value="Genomic_DNA"/>
</dbReference>
<dbReference type="InterPro" id="IPR036390">
    <property type="entry name" value="WH_DNA-bd_sf"/>
</dbReference>
<organism evidence="5 6">
    <name type="scientific">Phyllobacterium myrsinacearum</name>
    <dbReference type="NCBI Taxonomy" id="28101"/>
    <lineage>
        <taxon>Bacteria</taxon>
        <taxon>Pseudomonadati</taxon>
        <taxon>Pseudomonadota</taxon>
        <taxon>Alphaproteobacteria</taxon>
        <taxon>Hyphomicrobiales</taxon>
        <taxon>Phyllobacteriaceae</taxon>
        <taxon>Phyllobacterium</taxon>
    </lineage>
</organism>
<dbReference type="Pfam" id="PF12802">
    <property type="entry name" value="MarR_2"/>
    <property type="match status" value="1"/>
</dbReference>
<evidence type="ECO:0000313" key="5">
    <source>
        <dbReference type="EMBL" id="PRD58739.1"/>
    </source>
</evidence>
<dbReference type="Gene3D" id="1.10.10.10">
    <property type="entry name" value="Winged helix-like DNA-binding domain superfamily/Winged helix DNA-binding domain"/>
    <property type="match status" value="1"/>
</dbReference>
<reference evidence="5 6" key="1">
    <citation type="submission" date="2018-02" db="EMBL/GenBank/DDBJ databases">
        <title>The draft genome of Phyllobacterium myrsinacearum DSM5892.</title>
        <authorList>
            <person name="Li L."/>
            <person name="Liu L."/>
            <person name="Zhang X."/>
            <person name="Wang T."/>
        </authorList>
    </citation>
    <scope>NUCLEOTIDE SEQUENCE [LARGE SCALE GENOMIC DNA]</scope>
    <source>
        <strain evidence="5 6">DSM 5892</strain>
    </source>
</reference>
<dbReference type="SMART" id="SM00347">
    <property type="entry name" value="HTH_MARR"/>
    <property type="match status" value="1"/>
</dbReference>
<protein>
    <recommendedName>
        <fullName evidence="4">HTH marR-type domain-containing protein</fullName>
    </recommendedName>
</protein>
<feature type="domain" description="HTH marR-type" evidence="4">
    <location>
        <begin position="11"/>
        <end position="143"/>
    </location>
</feature>
<dbReference type="SUPFAM" id="SSF46785">
    <property type="entry name" value="Winged helix' DNA-binding domain"/>
    <property type="match status" value="1"/>
</dbReference>